<organism evidence="1 2">
    <name type="scientific">Cylindrotheca closterium</name>
    <dbReference type="NCBI Taxonomy" id="2856"/>
    <lineage>
        <taxon>Eukaryota</taxon>
        <taxon>Sar</taxon>
        <taxon>Stramenopiles</taxon>
        <taxon>Ochrophyta</taxon>
        <taxon>Bacillariophyta</taxon>
        <taxon>Bacillariophyceae</taxon>
        <taxon>Bacillariophycidae</taxon>
        <taxon>Bacillariales</taxon>
        <taxon>Bacillariaceae</taxon>
        <taxon>Cylindrotheca</taxon>
    </lineage>
</organism>
<sequence length="114" mass="12731">NFVTSPDISSPRILVLRSTRIGTKKKNRVHPPAWCRGTSAAVLLEGKDKIIPRWEKGLLVLLKTKKKELTNDGATTEAEPPRKASMTQMSTCLKIGCPCRHLFPSRAPRIKLKD</sequence>
<evidence type="ECO:0000313" key="1">
    <source>
        <dbReference type="EMBL" id="CAJ1935962.1"/>
    </source>
</evidence>
<dbReference type="EMBL" id="CAKOGP040000532">
    <property type="protein sequence ID" value="CAJ1935962.1"/>
    <property type="molecule type" value="Genomic_DNA"/>
</dbReference>
<keyword evidence="2" id="KW-1185">Reference proteome</keyword>
<gene>
    <name evidence="1" type="ORF">CYCCA115_LOCUS4979</name>
</gene>
<proteinExistence type="predicted"/>
<reference evidence="1" key="1">
    <citation type="submission" date="2023-08" db="EMBL/GenBank/DDBJ databases">
        <authorList>
            <person name="Audoor S."/>
            <person name="Bilcke G."/>
        </authorList>
    </citation>
    <scope>NUCLEOTIDE SEQUENCE</scope>
</reference>
<evidence type="ECO:0000313" key="2">
    <source>
        <dbReference type="Proteomes" id="UP001295423"/>
    </source>
</evidence>
<dbReference type="Proteomes" id="UP001295423">
    <property type="component" value="Unassembled WGS sequence"/>
</dbReference>
<comment type="caution">
    <text evidence="1">The sequence shown here is derived from an EMBL/GenBank/DDBJ whole genome shotgun (WGS) entry which is preliminary data.</text>
</comment>
<feature type="non-terminal residue" evidence="1">
    <location>
        <position position="114"/>
    </location>
</feature>
<name>A0AAD2CJL8_9STRA</name>
<accession>A0AAD2CJL8</accession>
<protein>
    <submittedName>
        <fullName evidence="1">Uncharacterized protein</fullName>
    </submittedName>
</protein>
<dbReference type="AlphaFoldDB" id="A0AAD2CJL8"/>